<organism evidence="4 5">
    <name type="scientific">Candidatus Venteria ishoeyi</name>
    <dbReference type="NCBI Taxonomy" id="1899563"/>
    <lineage>
        <taxon>Bacteria</taxon>
        <taxon>Pseudomonadati</taxon>
        <taxon>Pseudomonadota</taxon>
        <taxon>Gammaproteobacteria</taxon>
        <taxon>Thiotrichales</taxon>
        <taxon>Thiotrichaceae</taxon>
        <taxon>Venteria</taxon>
    </lineage>
</organism>
<protein>
    <recommendedName>
        <fullName evidence="2">LPS-assembly protein LptD</fullName>
    </recommendedName>
</protein>
<sequence precursor="true">MTARLSLALAYSAILLLPAAVAVAEDGTENTGKGNAPVCRAIDSYIPKRPDLKEAMPYSGFLYLNANQADIVPLPITALEKKPSHNKSIMQLKNGSNVAHEYIFSGDVLLEREGTLLRADRVSYRDQEDSAIASGDVTIWGENFVSRSDRMELQGNETGTGYQIEYWLPQRQGHGSASMMQRQQKSQLHLENMRYTTCQPKNEFWSLSSSTADLDFDKNQGRASNVVFRIKDVPVLYVPWLRFPISDDRQSGLLIPDIGNSNSRGLEFSLPYYWNIAPNYDATIAPRFMSKRGLMLEGEFRYLTQKSAGKLQAAILPSDRKEDAQSKRYQIQLNHLSRFTARSYADIHYNEVSDNHYLEDFGNTLELSSITHLEQRADLGYMGTWYSVLGRVQSFQTLLSEPASRPYKRLPQVLFATQLPALNRKLHPSLNAEYVYFDRNTDIITGAIGHRIDSTAAIDYPIRKSWGYVIPKIGLRYTHYDLKQVPNHDGGLYQDSRLLYDVSMDSGLYLERPLSWFSKNMIQTLEPRLFYLYRPYKDQSALPVFDSAAYEFSFGQLFRDNRFAGTDRVSDENRLSFALSSRLLSPETGKEWMHLSIGQMIYFANRRVTLPGVATQTRNSSNLLTQFSWSINDNWQTIHDLDWDPDAQRTQKYYGHLRYHKGKKVVNLGYRLNNEISNALEQTDVSVFWPINRQWNAVGRWNYSLKGRTTLEAFAGLEYHSCCWALRVVGRRYLKNTENEYTSSVFLQLELKGLAGLGKSASAFLQRSIPGFEDTEFASH</sequence>
<comment type="subunit">
    <text evidence="2">Component of the lipopolysaccharide transport and assembly complex. Interacts with LptE and LptA.</text>
</comment>
<accession>A0A1H6FG03</accession>
<keyword evidence="2" id="KW-0732">Signal</keyword>
<name>A0A1H6FG03_9GAMM</name>
<dbReference type="InterPro" id="IPR007543">
    <property type="entry name" value="LptD_C"/>
</dbReference>
<keyword evidence="5" id="KW-1185">Reference proteome</keyword>
<dbReference type="PANTHER" id="PTHR30189">
    <property type="entry name" value="LPS-ASSEMBLY PROTEIN"/>
    <property type="match status" value="1"/>
</dbReference>
<dbReference type="EMBL" id="FMSV02000557">
    <property type="protein sequence ID" value="SEH08967.1"/>
    <property type="molecule type" value="Genomic_DNA"/>
</dbReference>
<dbReference type="Proteomes" id="UP000236724">
    <property type="component" value="Unassembled WGS sequence"/>
</dbReference>
<evidence type="ECO:0000259" key="3">
    <source>
        <dbReference type="Pfam" id="PF04453"/>
    </source>
</evidence>
<proteinExistence type="inferred from homology"/>
<evidence type="ECO:0000256" key="2">
    <source>
        <dbReference type="HAMAP-Rule" id="MF_01411"/>
    </source>
</evidence>
<dbReference type="GO" id="GO:0015920">
    <property type="term" value="P:lipopolysaccharide transport"/>
    <property type="evidence" value="ECO:0007669"/>
    <property type="project" value="InterPro"/>
</dbReference>
<evidence type="ECO:0000256" key="1">
    <source>
        <dbReference type="ARBA" id="ARBA00023237"/>
    </source>
</evidence>
<dbReference type="RefSeq" id="WP_103922465.1">
    <property type="nucleotide sequence ID" value="NZ_FMSV02000557.1"/>
</dbReference>
<dbReference type="InterPro" id="IPR020889">
    <property type="entry name" value="LipoPS_assembly_LptD"/>
</dbReference>
<comment type="function">
    <text evidence="2">Together with LptE, is involved in the assembly of lipopolysaccharide (LPS) at the surface of the outer membrane.</text>
</comment>
<dbReference type="PANTHER" id="PTHR30189:SF1">
    <property type="entry name" value="LPS-ASSEMBLY PROTEIN LPTD"/>
    <property type="match status" value="1"/>
</dbReference>
<dbReference type="GO" id="GO:1990351">
    <property type="term" value="C:transporter complex"/>
    <property type="evidence" value="ECO:0007669"/>
    <property type="project" value="TreeGrafter"/>
</dbReference>
<dbReference type="AlphaFoldDB" id="A0A1H6FG03"/>
<keyword evidence="2" id="KW-0472">Membrane</keyword>
<comment type="similarity">
    <text evidence="2">Belongs to the LptD family.</text>
</comment>
<dbReference type="OrthoDB" id="9760225at2"/>
<dbReference type="Pfam" id="PF04453">
    <property type="entry name" value="LptD"/>
    <property type="match status" value="1"/>
</dbReference>
<dbReference type="GO" id="GO:0043165">
    <property type="term" value="P:Gram-negative-bacterium-type cell outer membrane assembly"/>
    <property type="evidence" value="ECO:0007669"/>
    <property type="project" value="UniProtKB-UniRule"/>
</dbReference>
<comment type="caution">
    <text evidence="2">Lacks conserved residue(s) required for the propagation of feature annotation.</text>
</comment>
<evidence type="ECO:0000313" key="5">
    <source>
        <dbReference type="Proteomes" id="UP000236724"/>
    </source>
</evidence>
<dbReference type="HAMAP" id="MF_01411">
    <property type="entry name" value="LPS_assembly_LptD"/>
    <property type="match status" value="1"/>
</dbReference>
<feature type="chain" id="PRO_5015016439" description="LPS-assembly protein LptD" evidence="2">
    <location>
        <begin position="25"/>
        <end position="780"/>
    </location>
</feature>
<gene>
    <name evidence="2 4" type="primary">lptD</name>
    <name evidence="4" type="ORF">MBHS_04860</name>
</gene>
<dbReference type="GO" id="GO:0009279">
    <property type="term" value="C:cell outer membrane"/>
    <property type="evidence" value="ECO:0007669"/>
    <property type="project" value="UniProtKB-SubCell"/>
</dbReference>
<keyword evidence="1 2" id="KW-0998">Cell outer membrane</keyword>
<evidence type="ECO:0000313" key="4">
    <source>
        <dbReference type="EMBL" id="SEH08967.1"/>
    </source>
</evidence>
<feature type="domain" description="LptD C-terminal" evidence="3">
    <location>
        <begin position="327"/>
        <end position="695"/>
    </location>
</feature>
<reference evidence="4 5" key="1">
    <citation type="submission" date="2016-10" db="EMBL/GenBank/DDBJ databases">
        <authorList>
            <person name="de Groot N.N."/>
        </authorList>
    </citation>
    <scope>NUCLEOTIDE SEQUENCE [LARGE SCALE GENOMIC DNA]</scope>
    <source>
        <strain evidence="4">MBHS1</strain>
    </source>
</reference>
<comment type="subcellular location">
    <subcellularLocation>
        <location evidence="2">Cell outer membrane</location>
    </subcellularLocation>
</comment>
<feature type="signal peptide" evidence="2">
    <location>
        <begin position="1"/>
        <end position="24"/>
    </location>
</feature>
<dbReference type="InterPro" id="IPR050218">
    <property type="entry name" value="LptD"/>
</dbReference>